<accession>A0AAD2I148</accession>
<feature type="non-terminal residue" evidence="1">
    <location>
        <position position="105"/>
    </location>
</feature>
<comment type="caution">
    <text evidence="1">The sequence shown here is derived from an EMBL/GenBank/DDBJ whole genome shotgun (WGS) entry which is preliminary data.</text>
</comment>
<gene>
    <name evidence="1" type="ORF">MYCIT1_LOCUS37310</name>
</gene>
<dbReference type="EMBL" id="CAVNYO010000478">
    <property type="protein sequence ID" value="CAK5284222.1"/>
    <property type="molecule type" value="Genomic_DNA"/>
</dbReference>
<dbReference type="AlphaFoldDB" id="A0AAD2I148"/>
<evidence type="ECO:0000313" key="2">
    <source>
        <dbReference type="Proteomes" id="UP001295794"/>
    </source>
</evidence>
<evidence type="ECO:0000313" key="1">
    <source>
        <dbReference type="EMBL" id="CAK5284222.1"/>
    </source>
</evidence>
<protein>
    <submittedName>
        <fullName evidence="1">Uncharacterized protein</fullName>
    </submittedName>
</protein>
<dbReference type="Proteomes" id="UP001295794">
    <property type="component" value="Unassembled WGS sequence"/>
</dbReference>
<keyword evidence="2" id="KW-1185">Reference proteome</keyword>
<sequence>DHALSRSYIYTHSYEFVLCSPPLESRICHQLNALNNRVHTRSSSASKLGSCDFLNVESSKSLKSLIVSRPELRDNATYTLNRFSPPLGGVAMSTRTFFNVCPWDR</sequence>
<proteinExistence type="predicted"/>
<reference evidence="1" key="1">
    <citation type="submission" date="2023-11" db="EMBL/GenBank/DDBJ databases">
        <authorList>
            <person name="De Vega J J."/>
            <person name="De Vega J J."/>
        </authorList>
    </citation>
    <scope>NUCLEOTIDE SEQUENCE</scope>
</reference>
<name>A0AAD2I148_9AGAR</name>
<organism evidence="1 2">
    <name type="scientific">Mycena citricolor</name>
    <dbReference type="NCBI Taxonomy" id="2018698"/>
    <lineage>
        <taxon>Eukaryota</taxon>
        <taxon>Fungi</taxon>
        <taxon>Dikarya</taxon>
        <taxon>Basidiomycota</taxon>
        <taxon>Agaricomycotina</taxon>
        <taxon>Agaricomycetes</taxon>
        <taxon>Agaricomycetidae</taxon>
        <taxon>Agaricales</taxon>
        <taxon>Marasmiineae</taxon>
        <taxon>Mycenaceae</taxon>
        <taxon>Mycena</taxon>
    </lineage>
</organism>